<feature type="compositionally biased region" description="Acidic residues" evidence="1">
    <location>
        <begin position="1"/>
        <end position="11"/>
    </location>
</feature>
<proteinExistence type="predicted"/>
<name>A0ABW1X4R7_9ACTN</name>
<evidence type="ECO:0000313" key="3">
    <source>
        <dbReference type="Proteomes" id="UP001596266"/>
    </source>
</evidence>
<feature type="region of interest" description="Disordered" evidence="1">
    <location>
        <begin position="1"/>
        <end position="39"/>
    </location>
</feature>
<reference evidence="3" key="1">
    <citation type="journal article" date="2019" name="Int. J. Syst. Evol. Microbiol.">
        <title>The Global Catalogue of Microorganisms (GCM) 10K type strain sequencing project: providing services to taxonomists for standard genome sequencing and annotation.</title>
        <authorList>
            <consortium name="The Broad Institute Genomics Platform"/>
            <consortium name="The Broad Institute Genome Sequencing Center for Infectious Disease"/>
            <person name="Wu L."/>
            <person name="Ma J."/>
        </authorList>
    </citation>
    <scope>NUCLEOTIDE SEQUENCE [LARGE SCALE GENOMIC DNA]</scope>
    <source>
        <strain evidence="3">CGMCC 1.15277</strain>
    </source>
</reference>
<sequence>MTDQLNDDLEPMDPSSDVLEEAEIRSDWEQSQSTQDALDDGVDLAVQLDDSKRSDARLDGVVPLDEEIVTDDLTTSETIEDRIQQEEPDPNSDIVPPNPGRRN</sequence>
<accession>A0ABW1X4R7</accession>
<feature type="region of interest" description="Disordered" evidence="1">
    <location>
        <begin position="68"/>
        <end position="103"/>
    </location>
</feature>
<dbReference type="RefSeq" id="WP_343884670.1">
    <property type="nucleotide sequence ID" value="NZ_BAAAKI010000003.1"/>
</dbReference>
<dbReference type="EMBL" id="JBHSUA010000018">
    <property type="protein sequence ID" value="MFC6397137.1"/>
    <property type="molecule type" value="Genomic_DNA"/>
</dbReference>
<evidence type="ECO:0000313" key="2">
    <source>
        <dbReference type="EMBL" id="MFC6397137.1"/>
    </source>
</evidence>
<dbReference type="Proteomes" id="UP001596266">
    <property type="component" value="Unassembled WGS sequence"/>
</dbReference>
<organism evidence="2 3">
    <name type="scientific">Luteococcus sanguinis</name>
    <dbReference type="NCBI Taxonomy" id="174038"/>
    <lineage>
        <taxon>Bacteria</taxon>
        <taxon>Bacillati</taxon>
        <taxon>Actinomycetota</taxon>
        <taxon>Actinomycetes</taxon>
        <taxon>Propionibacteriales</taxon>
        <taxon>Propionibacteriaceae</taxon>
        <taxon>Luteococcus</taxon>
    </lineage>
</organism>
<comment type="caution">
    <text evidence="2">The sequence shown here is derived from an EMBL/GenBank/DDBJ whole genome shotgun (WGS) entry which is preliminary data.</text>
</comment>
<keyword evidence="3" id="KW-1185">Reference proteome</keyword>
<gene>
    <name evidence="2" type="ORF">ACFP57_09120</name>
</gene>
<evidence type="ECO:0000256" key="1">
    <source>
        <dbReference type="SAM" id="MobiDB-lite"/>
    </source>
</evidence>
<protein>
    <submittedName>
        <fullName evidence="2">Uncharacterized protein</fullName>
    </submittedName>
</protein>